<dbReference type="RefSeq" id="WP_183647150.1">
    <property type="nucleotide sequence ID" value="NZ_JACHWU010000001.1"/>
</dbReference>
<sequence length="146" mass="16236">MNRLVRGNDGREWVIRAHMEWRQPATADDFEHDAAANYTPGVMMAGVALALAGALVLSMPDRLVIPEFVPYGLLLIALFFPLRWVLRRPWTVVAETDGDPTGDHPSERWVGTVSGVFNINGEVKRIAKSIAQHDLPDFEGPLHPVE</sequence>
<keyword evidence="1" id="KW-0812">Transmembrane</keyword>
<accession>A0A839RVT9</accession>
<name>A0A839RVT9_9PSEU</name>
<feature type="transmembrane region" description="Helical" evidence="1">
    <location>
        <begin position="38"/>
        <end position="56"/>
    </location>
</feature>
<keyword evidence="1" id="KW-1133">Transmembrane helix</keyword>
<gene>
    <name evidence="2" type="ORF">FHS23_000521</name>
</gene>
<protein>
    <recommendedName>
        <fullName evidence="4">DUF983 domain-containing protein</fullName>
    </recommendedName>
</protein>
<evidence type="ECO:0008006" key="4">
    <source>
        <dbReference type="Google" id="ProtNLM"/>
    </source>
</evidence>
<evidence type="ECO:0000313" key="2">
    <source>
        <dbReference type="EMBL" id="MBB3049526.1"/>
    </source>
</evidence>
<evidence type="ECO:0000256" key="1">
    <source>
        <dbReference type="SAM" id="Phobius"/>
    </source>
</evidence>
<keyword evidence="1" id="KW-0472">Membrane</keyword>
<dbReference type="AlphaFoldDB" id="A0A839RVT9"/>
<dbReference type="Proteomes" id="UP000550714">
    <property type="component" value="Unassembled WGS sequence"/>
</dbReference>
<keyword evidence="3" id="KW-1185">Reference proteome</keyword>
<feature type="transmembrane region" description="Helical" evidence="1">
    <location>
        <begin position="68"/>
        <end position="86"/>
    </location>
</feature>
<comment type="caution">
    <text evidence="2">The sequence shown here is derived from an EMBL/GenBank/DDBJ whole genome shotgun (WGS) entry which is preliminary data.</text>
</comment>
<evidence type="ECO:0000313" key="3">
    <source>
        <dbReference type="Proteomes" id="UP000550714"/>
    </source>
</evidence>
<reference evidence="2 3" key="1">
    <citation type="submission" date="2020-08" db="EMBL/GenBank/DDBJ databases">
        <title>Genomic Encyclopedia of Type Strains, Phase III (KMG-III): the genomes of soil and plant-associated and newly described type strains.</title>
        <authorList>
            <person name="Whitman W."/>
        </authorList>
    </citation>
    <scope>NUCLEOTIDE SEQUENCE [LARGE SCALE GENOMIC DNA]</scope>
    <source>
        <strain evidence="2 3">CECT 8577</strain>
    </source>
</reference>
<dbReference type="EMBL" id="JACHWU010000001">
    <property type="protein sequence ID" value="MBB3049526.1"/>
    <property type="molecule type" value="Genomic_DNA"/>
</dbReference>
<organism evidence="2 3">
    <name type="scientific">Prauserella isguenensis</name>
    <dbReference type="NCBI Taxonomy" id="1470180"/>
    <lineage>
        <taxon>Bacteria</taxon>
        <taxon>Bacillati</taxon>
        <taxon>Actinomycetota</taxon>
        <taxon>Actinomycetes</taxon>
        <taxon>Pseudonocardiales</taxon>
        <taxon>Pseudonocardiaceae</taxon>
        <taxon>Prauserella</taxon>
    </lineage>
</organism>
<proteinExistence type="predicted"/>